<feature type="region of interest" description="Disordered" evidence="1">
    <location>
        <begin position="274"/>
        <end position="317"/>
    </location>
</feature>
<organism evidence="2 3">
    <name type="scientific">Mycteria americana</name>
    <name type="common">Wood stork</name>
    <dbReference type="NCBI Taxonomy" id="33587"/>
    <lineage>
        <taxon>Eukaryota</taxon>
        <taxon>Metazoa</taxon>
        <taxon>Chordata</taxon>
        <taxon>Craniata</taxon>
        <taxon>Vertebrata</taxon>
        <taxon>Euteleostomi</taxon>
        <taxon>Archelosauria</taxon>
        <taxon>Archosauria</taxon>
        <taxon>Dinosauria</taxon>
        <taxon>Saurischia</taxon>
        <taxon>Theropoda</taxon>
        <taxon>Coelurosauria</taxon>
        <taxon>Aves</taxon>
        <taxon>Neognathae</taxon>
        <taxon>Neoaves</taxon>
        <taxon>Aequornithes</taxon>
        <taxon>Ciconiiformes</taxon>
        <taxon>Ciconiidae</taxon>
        <taxon>Mycteria</taxon>
    </lineage>
</organism>
<gene>
    <name evidence="2" type="ORF">QYF61_008676</name>
</gene>
<dbReference type="EMBL" id="JAUNZN010000001">
    <property type="protein sequence ID" value="KAK4830165.1"/>
    <property type="molecule type" value="Genomic_DNA"/>
</dbReference>
<comment type="caution">
    <text evidence="2">The sequence shown here is derived from an EMBL/GenBank/DDBJ whole genome shotgun (WGS) entry which is preliminary data.</text>
</comment>
<evidence type="ECO:0000313" key="2">
    <source>
        <dbReference type="EMBL" id="KAK4830165.1"/>
    </source>
</evidence>
<keyword evidence="3" id="KW-1185">Reference proteome</keyword>
<proteinExistence type="predicted"/>
<protein>
    <submittedName>
        <fullName evidence="2">Uncharacterized protein</fullName>
    </submittedName>
</protein>
<evidence type="ECO:0000256" key="1">
    <source>
        <dbReference type="SAM" id="MobiDB-lite"/>
    </source>
</evidence>
<dbReference type="AlphaFoldDB" id="A0AAN7S6A8"/>
<evidence type="ECO:0000313" key="3">
    <source>
        <dbReference type="Proteomes" id="UP001333110"/>
    </source>
</evidence>
<feature type="region of interest" description="Disordered" evidence="1">
    <location>
        <begin position="12"/>
        <end position="32"/>
    </location>
</feature>
<reference evidence="2 3" key="1">
    <citation type="journal article" date="2023" name="J. Hered.">
        <title>Chromosome-level genome of the wood stork (Mycteria americana) provides insight into avian chromosome evolution.</title>
        <authorList>
            <person name="Flamio R. Jr."/>
            <person name="Ramstad K.M."/>
        </authorList>
    </citation>
    <scope>NUCLEOTIDE SEQUENCE [LARGE SCALE GENOMIC DNA]</scope>
    <source>
        <strain evidence="2">JAX WOST 10</strain>
    </source>
</reference>
<feature type="compositionally biased region" description="Basic and acidic residues" evidence="1">
    <location>
        <begin position="303"/>
        <end position="317"/>
    </location>
</feature>
<feature type="region of interest" description="Disordered" evidence="1">
    <location>
        <begin position="67"/>
        <end position="87"/>
    </location>
</feature>
<name>A0AAN7S6A8_MYCAM</name>
<sequence>MDVLWAKQSCGEAGDGMGWPHTPQGYRSKHPSPGSLGMGVTFSHAEEELLWLPRFLPQCKFHTTVTNTESQNGLGQKGPSEITYPSPLPWSGTSVTRSVTTSSDGASTTFLGNLCQCLTTFTVNNFFLMTSLSLPSFNSLKPLPVVLSQQALLKSCNKVSLKPSLLQAEQPQLSQPFFTGEVFQPYDHFRGPPLDPLQQVRVFLVLGTPVHTFGLLFSSGKHLLKPGTCSPCLFWEKLPFPPSKKKKKKKEEPVIHTAGKTLPLLPRWACCGREGPGGETNQGCTTSRHMLGGRGSPPPPRRVPADKGWEGVHGPER</sequence>
<dbReference type="Proteomes" id="UP001333110">
    <property type="component" value="Unassembled WGS sequence"/>
</dbReference>
<accession>A0AAN7S6A8</accession>